<accession>A0A3P6TY55</accession>
<gene>
    <name evidence="1" type="ORF">NLS_LOCUS7628</name>
</gene>
<proteinExistence type="predicted"/>
<organism evidence="1 2">
    <name type="scientific">Litomosoides sigmodontis</name>
    <name type="common">Filarial nematode worm</name>
    <dbReference type="NCBI Taxonomy" id="42156"/>
    <lineage>
        <taxon>Eukaryota</taxon>
        <taxon>Metazoa</taxon>
        <taxon>Ecdysozoa</taxon>
        <taxon>Nematoda</taxon>
        <taxon>Chromadorea</taxon>
        <taxon>Rhabditida</taxon>
        <taxon>Spirurina</taxon>
        <taxon>Spiruromorpha</taxon>
        <taxon>Filarioidea</taxon>
        <taxon>Onchocercidae</taxon>
        <taxon>Litomosoides</taxon>
    </lineage>
</organism>
<dbReference type="AlphaFoldDB" id="A0A3P6TY55"/>
<keyword evidence="2" id="KW-1185">Reference proteome</keyword>
<dbReference type="OrthoDB" id="5805631at2759"/>
<dbReference type="OMA" id="NEIIMFR"/>
<sequence>MDALILNAGHSQLEEQLKIAAACGVAERRYGANSSDITAVIATEDSDEMTTIGDSNEGLWLISVLEKKNLMNFAFLRLFFFEKACFNGLRKF</sequence>
<evidence type="ECO:0000313" key="2">
    <source>
        <dbReference type="Proteomes" id="UP000277928"/>
    </source>
</evidence>
<evidence type="ECO:0000313" key="1">
    <source>
        <dbReference type="EMBL" id="VDK86455.1"/>
    </source>
</evidence>
<dbReference type="Proteomes" id="UP000277928">
    <property type="component" value="Unassembled WGS sequence"/>
</dbReference>
<dbReference type="EMBL" id="UYRX01000818">
    <property type="protein sequence ID" value="VDK86455.1"/>
    <property type="molecule type" value="Genomic_DNA"/>
</dbReference>
<protein>
    <submittedName>
        <fullName evidence="1">Uncharacterized protein</fullName>
    </submittedName>
</protein>
<reference evidence="1 2" key="1">
    <citation type="submission" date="2018-08" db="EMBL/GenBank/DDBJ databases">
        <authorList>
            <person name="Laetsch R D."/>
            <person name="Stevens L."/>
            <person name="Kumar S."/>
            <person name="Blaxter L. M."/>
        </authorList>
    </citation>
    <scope>NUCLEOTIDE SEQUENCE [LARGE SCALE GENOMIC DNA]</scope>
</reference>
<name>A0A3P6TY55_LITSI</name>